<comment type="caution">
    <text evidence="4">The sequence shown here is derived from an EMBL/GenBank/DDBJ whole genome shotgun (WGS) entry which is preliminary data.</text>
</comment>
<dbReference type="SUPFAM" id="SSF56796">
    <property type="entry name" value="Dehydroquinate synthase-like"/>
    <property type="match status" value="1"/>
</dbReference>
<dbReference type="GO" id="GO:0005829">
    <property type="term" value="C:cytosol"/>
    <property type="evidence" value="ECO:0007669"/>
    <property type="project" value="TreeGrafter"/>
</dbReference>
<dbReference type="EMBL" id="WNZX01000002">
    <property type="protein sequence ID" value="MUG69718.1"/>
    <property type="molecule type" value="Genomic_DNA"/>
</dbReference>
<accession>A0A7X2Z7E3</accession>
<dbReference type="Pfam" id="PF00465">
    <property type="entry name" value="Fe-ADH"/>
    <property type="match status" value="1"/>
</dbReference>
<dbReference type="GO" id="GO:0046872">
    <property type="term" value="F:metal ion binding"/>
    <property type="evidence" value="ECO:0007669"/>
    <property type="project" value="InterPro"/>
</dbReference>
<dbReference type="AlphaFoldDB" id="A0A7X2Z7E3"/>
<dbReference type="RefSeq" id="WP_127605861.1">
    <property type="nucleotide sequence ID" value="NZ_JARTHJ010000204.1"/>
</dbReference>
<name>A0A7X2Z7E3_9BACL</name>
<dbReference type="Pfam" id="PF25137">
    <property type="entry name" value="ADH_Fe_C"/>
    <property type="match status" value="1"/>
</dbReference>
<reference evidence="4 5" key="1">
    <citation type="submission" date="2019-11" db="EMBL/GenBank/DDBJ databases">
        <title>Draft genome sequences of five Paenibacillus species of dairy origin.</title>
        <authorList>
            <person name="Olajide A.M."/>
            <person name="Chen S."/>
            <person name="Lapointe G."/>
        </authorList>
    </citation>
    <scope>NUCLEOTIDE SEQUENCE [LARGE SCALE GENOMIC DNA]</scope>
    <source>
        <strain evidence="4 5">2CS3</strain>
    </source>
</reference>
<keyword evidence="5" id="KW-1185">Reference proteome</keyword>
<proteinExistence type="predicted"/>
<dbReference type="CDD" id="cd08187">
    <property type="entry name" value="BDH"/>
    <property type="match status" value="1"/>
</dbReference>
<feature type="domain" description="Fe-containing alcohol dehydrogenase-like C-terminal" evidence="3">
    <location>
        <begin position="189"/>
        <end position="388"/>
    </location>
</feature>
<dbReference type="PROSITE" id="PS00060">
    <property type="entry name" value="ADH_IRON_2"/>
    <property type="match status" value="1"/>
</dbReference>
<dbReference type="PROSITE" id="PS00913">
    <property type="entry name" value="ADH_IRON_1"/>
    <property type="match status" value="1"/>
</dbReference>
<evidence type="ECO:0000313" key="4">
    <source>
        <dbReference type="EMBL" id="MUG69718.1"/>
    </source>
</evidence>
<dbReference type="InterPro" id="IPR056798">
    <property type="entry name" value="ADH_Fe_C"/>
</dbReference>
<evidence type="ECO:0000259" key="2">
    <source>
        <dbReference type="Pfam" id="PF00465"/>
    </source>
</evidence>
<dbReference type="FunFam" id="3.40.50.1970:FF:000003">
    <property type="entry name" value="Alcohol dehydrogenase, iron-containing"/>
    <property type="match status" value="1"/>
</dbReference>
<organism evidence="4 5">
    <name type="scientific">Paenibacillus validus</name>
    <dbReference type="NCBI Taxonomy" id="44253"/>
    <lineage>
        <taxon>Bacteria</taxon>
        <taxon>Bacillati</taxon>
        <taxon>Bacillota</taxon>
        <taxon>Bacilli</taxon>
        <taxon>Bacillales</taxon>
        <taxon>Paenibacillaceae</taxon>
        <taxon>Paenibacillus</taxon>
    </lineage>
</organism>
<gene>
    <name evidence="4" type="ORF">GNP93_03395</name>
</gene>
<protein>
    <submittedName>
        <fullName evidence="4">Iron-containing alcohol dehydrogenase</fullName>
    </submittedName>
</protein>
<dbReference type="Gene3D" id="3.40.50.1970">
    <property type="match status" value="1"/>
</dbReference>
<dbReference type="PANTHER" id="PTHR43633:SF1">
    <property type="entry name" value="ALCOHOL DEHYDROGENASE YQHD"/>
    <property type="match status" value="1"/>
</dbReference>
<dbReference type="InterPro" id="IPR044731">
    <property type="entry name" value="BDH-like"/>
</dbReference>
<dbReference type="PANTHER" id="PTHR43633">
    <property type="entry name" value="ALCOHOL DEHYDROGENASE YQHD"/>
    <property type="match status" value="1"/>
</dbReference>
<sequence>MNSFTFHNPTKILFGAGMADQLGQQVAELGSQTVLLVYGGGSIKRTGLYDRVIKQLHQIGARIVELPGVEPNPRVSTVRRGIKLCRDEAVDLVLAVGGGSVIDAAKAVAVGVPYEGDVWDFLLRKAKIEAALPIATVLTLSATGSEMNGGAVITDWEQNLKKSFSSPYAFPKFSILDPTLTYTVPANQTVNGIVDMMSHVMEQYFSQTTDTPLQERLCESILQTVIENGEKALQEPAHPEARANLMLCGTYALNGGMISVGMQGDWATHAMEHEVSAIYDIAHAEGLSIIFPNWMKYVYRDRIDRFVQFAVRVWGIEPEGKSDEEIALAGIQATREYFTRIGAPSRLSDLNIGEESLPRMAEEAVRFGPIGYFRKLGADDVLAILRMSL</sequence>
<evidence type="ECO:0000256" key="1">
    <source>
        <dbReference type="ARBA" id="ARBA00023002"/>
    </source>
</evidence>
<dbReference type="Proteomes" id="UP000450917">
    <property type="component" value="Unassembled WGS sequence"/>
</dbReference>
<dbReference type="GO" id="GO:1990002">
    <property type="term" value="F:methylglyoxal reductase (NADPH) (acetol producing) activity"/>
    <property type="evidence" value="ECO:0007669"/>
    <property type="project" value="TreeGrafter"/>
</dbReference>
<dbReference type="Gene3D" id="1.20.1090.10">
    <property type="entry name" value="Dehydroquinate synthase-like - alpha domain"/>
    <property type="match status" value="1"/>
</dbReference>
<dbReference type="GO" id="GO:1990362">
    <property type="term" value="F:butanol dehydrogenase (NAD+) activity"/>
    <property type="evidence" value="ECO:0007669"/>
    <property type="project" value="InterPro"/>
</dbReference>
<keyword evidence="1" id="KW-0560">Oxidoreductase</keyword>
<dbReference type="GO" id="GO:0008106">
    <property type="term" value="F:alcohol dehydrogenase (NADP+) activity"/>
    <property type="evidence" value="ECO:0007669"/>
    <property type="project" value="TreeGrafter"/>
</dbReference>
<dbReference type="InterPro" id="IPR018211">
    <property type="entry name" value="ADH_Fe_CS"/>
</dbReference>
<evidence type="ECO:0000313" key="5">
    <source>
        <dbReference type="Proteomes" id="UP000450917"/>
    </source>
</evidence>
<dbReference type="InterPro" id="IPR001670">
    <property type="entry name" value="ADH_Fe/GldA"/>
</dbReference>
<evidence type="ECO:0000259" key="3">
    <source>
        <dbReference type="Pfam" id="PF25137"/>
    </source>
</evidence>
<feature type="domain" description="Alcohol dehydrogenase iron-type/glycerol dehydrogenase GldA" evidence="2">
    <location>
        <begin position="9"/>
        <end position="178"/>
    </location>
</feature>